<dbReference type="Proteomes" id="UP000076962">
    <property type="component" value="Unassembled WGS sequence"/>
</dbReference>
<evidence type="ECO:0000256" key="1">
    <source>
        <dbReference type="ARBA" id="ARBA00022723"/>
    </source>
</evidence>
<comment type="caution">
    <text evidence="3">The sequence shown here is derived from an EMBL/GenBank/DDBJ whole genome shotgun (WGS) entry which is preliminary data.</text>
</comment>
<accession>A0A176S3J6</accession>
<feature type="domain" description="LapB rubredoxin metal binding" evidence="2">
    <location>
        <begin position="137"/>
        <end position="164"/>
    </location>
</feature>
<proteinExistence type="predicted"/>
<dbReference type="Pfam" id="PF18073">
    <property type="entry name" value="Zn_ribbon_LapB"/>
    <property type="match status" value="1"/>
</dbReference>
<dbReference type="InterPro" id="IPR041166">
    <property type="entry name" value="Rubredoxin_2"/>
</dbReference>
<sequence>MEGQLALERGDPKQAILAFQRVEQQDPDYITEIITPLQTCYQEIGQAQEFTHYLRHLLEHHGCIRPMLALANIIKQQDGEPQLFDLILEKIQNPRPSLHGLDLLLDLALSKKDTISRNYLLLLKEMSTQLLKNQPAYKCTHCGLTARKLYWQCPSCHQWNTVKPL</sequence>
<reference evidence="3 4" key="1">
    <citation type="submission" date="2016-05" db="EMBL/GenBank/DDBJ databases">
        <title>Single-cell genome of chain-forming Candidatus Thiomargarita nelsonii and comparison to other large sulfur-oxidizing bacteria.</title>
        <authorList>
            <person name="Winkel M."/>
            <person name="Salman V."/>
            <person name="Woyke T."/>
            <person name="Schulz-Vogt H."/>
            <person name="Richter M."/>
            <person name="Flood B."/>
            <person name="Bailey J."/>
            <person name="Amann R."/>
            <person name="Mussmann M."/>
        </authorList>
    </citation>
    <scope>NUCLEOTIDE SEQUENCE [LARGE SCALE GENOMIC DNA]</scope>
    <source>
        <strain evidence="3 4">THI036</strain>
    </source>
</reference>
<keyword evidence="1" id="KW-0479">Metal-binding</keyword>
<evidence type="ECO:0000313" key="3">
    <source>
        <dbReference type="EMBL" id="OAD22682.1"/>
    </source>
</evidence>
<keyword evidence="4" id="KW-1185">Reference proteome</keyword>
<organism evidence="3 4">
    <name type="scientific">Candidatus Thiomargarita nelsonii</name>
    <dbReference type="NCBI Taxonomy" id="1003181"/>
    <lineage>
        <taxon>Bacteria</taxon>
        <taxon>Pseudomonadati</taxon>
        <taxon>Pseudomonadota</taxon>
        <taxon>Gammaproteobacteria</taxon>
        <taxon>Thiotrichales</taxon>
        <taxon>Thiotrichaceae</taxon>
        <taxon>Thiomargarita</taxon>
    </lineage>
</organism>
<dbReference type="GO" id="GO:0046872">
    <property type="term" value="F:metal ion binding"/>
    <property type="evidence" value="ECO:0007669"/>
    <property type="project" value="UniProtKB-KW"/>
</dbReference>
<gene>
    <name evidence="3" type="ORF">THIOM_001503</name>
</gene>
<name>A0A176S3J6_9GAMM</name>
<evidence type="ECO:0000259" key="2">
    <source>
        <dbReference type="Pfam" id="PF18073"/>
    </source>
</evidence>
<dbReference type="EMBL" id="LUTY01000797">
    <property type="protein sequence ID" value="OAD22682.1"/>
    <property type="molecule type" value="Genomic_DNA"/>
</dbReference>
<evidence type="ECO:0000313" key="4">
    <source>
        <dbReference type="Proteomes" id="UP000076962"/>
    </source>
</evidence>
<protein>
    <submittedName>
        <fullName evidence="3">Tetratricopeptide repeat protein</fullName>
    </submittedName>
</protein>
<dbReference type="AlphaFoldDB" id="A0A176S3J6"/>